<name>X1P137_9ZZZZ</name>
<sequence>MRTEKGAFHILSLKGRRDRNKKAEEIGFEP</sequence>
<gene>
    <name evidence="2" type="ORF">S06H3_48942</name>
</gene>
<feature type="non-terminal residue" evidence="2">
    <location>
        <position position="30"/>
    </location>
</feature>
<organism evidence="2">
    <name type="scientific">marine sediment metagenome</name>
    <dbReference type="NCBI Taxonomy" id="412755"/>
    <lineage>
        <taxon>unclassified sequences</taxon>
        <taxon>metagenomes</taxon>
        <taxon>ecological metagenomes</taxon>
    </lineage>
</organism>
<feature type="region of interest" description="Disordered" evidence="1">
    <location>
        <begin position="1"/>
        <end position="30"/>
    </location>
</feature>
<accession>X1P137</accession>
<protein>
    <submittedName>
        <fullName evidence="2">Uncharacterized protein</fullName>
    </submittedName>
</protein>
<feature type="compositionally biased region" description="Basic and acidic residues" evidence="1">
    <location>
        <begin position="21"/>
        <end position="30"/>
    </location>
</feature>
<evidence type="ECO:0000256" key="1">
    <source>
        <dbReference type="SAM" id="MobiDB-lite"/>
    </source>
</evidence>
<reference evidence="2" key="1">
    <citation type="journal article" date="2014" name="Front. Microbiol.">
        <title>High frequency of phylogenetically diverse reductive dehalogenase-homologous genes in deep subseafloor sedimentary metagenomes.</title>
        <authorList>
            <person name="Kawai M."/>
            <person name="Futagami T."/>
            <person name="Toyoda A."/>
            <person name="Takaki Y."/>
            <person name="Nishi S."/>
            <person name="Hori S."/>
            <person name="Arai W."/>
            <person name="Tsubouchi T."/>
            <person name="Morono Y."/>
            <person name="Uchiyama I."/>
            <person name="Ito T."/>
            <person name="Fujiyama A."/>
            <person name="Inagaki F."/>
            <person name="Takami H."/>
        </authorList>
    </citation>
    <scope>NUCLEOTIDE SEQUENCE</scope>
    <source>
        <strain evidence="2">Expedition CK06-06</strain>
    </source>
</reference>
<evidence type="ECO:0000313" key="2">
    <source>
        <dbReference type="EMBL" id="GAI32755.1"/>
    </source>
</evidence>
<dbReference type="EMBL" id="BARV01030859">
    <property type="protein sequence ID" value="GAI32755.1"/>
    <property type="molecule type" value="Genomic_DNA"/>
</dbReference>
<comment type="caution">
    <text evidence="2">The sequence shown here is derived from an EMBL/GenBank/DDBJ whole genome shotgun (WGS) entry which is preliminary data.</text>
</comment>
<proteinExistence type="predicted"/>
<dbReference type="AlphaFoldDB" id="X1P137"/>